<name>A0A4D9DHE9_9SAUR</name>
<dbReference type="Gene3D" id="3.90.226.10">
    <property type="entry name" value="2-enoyl-CoA Hydratase, Chain A, domain 1"/>
    <property type="match status" value="1"/>
</dbReference>
<keyword evidence="5 7" id="KW-0378">Hydrolase</keyword>
<comment type="similarity">
    <text evidence="3 7">Belongs to the enoyl-CoA hydratase/isomerase family.</text>
</comment>
<dbReference type="NCBIfam" id="NF004127">
    <property type="entry name" value="PRK05617.1"/>
    <property type="match status" value="1"/>
</dbReference>
<dbReference type="PANTHER" id="PTHR43176:SF3">
    <property type="entry name" value="3-HYDROXYISOBUTYRYL-COA HYDROLASE, MITOCHONDRIAL"/>
    <property type="match status" value="1"/>
</dbReference>
<keyword evidence="9" id="KW-0547">Nucleotide-binding</keyword>
<dbReference type="Proteomes" id="UP000297703">
    <property type="component" value="Unassembled WGS sequence"/>
</dbReference>
<dbReference type="InterPro" id="IPR045004">
    <property type="entry name" value="ECH_dom"/>
</dbReference>
<evidence type="ECO:0000256" key="7">
    <source>
        <dbReference type="RuleBase" id="RU369070"/>
    </source>
</evidence>
<dbReference type="InterPro" id="IPR032259">
    <property type="entry name" value="HIBYL-CoA-H"/>
</dbReference>
<dbReference type="PANTHER" id="PTHR43176">
    <property type="entry name" value="3-HYDROXYISOBUTYRYL-COA HYDROLASE-RELATED"/>
    <property type="match status" value="1"/>
</dbReference>
<reference evidence="9 10" key="1">
    <citation type="submission" date="2019-04" db="EMBL/GenBank/DDBJ databases">
        <title>Draft genome of the big-headed turtle Platysternon megacephalum.</title>
        <authorList>
            <person name="Gong S."/>
        </authorList>
    </citation>
    <scope>NUCLEOTIDE SEQUENCE [LARGE SCALE GENOMIC DNA]</scope>
    <source>
        <strain evidence="9">DO16091913</strain>
        <tissue evidence="9">Muscle</tissue>
    </source>
</reference>
<evidence type="ECO:0000313" key="9">
    <source>
        <dbReference type="EMBL" id="TFJ95189.1"/>
    </source>
</evidence>
<evidence type="ECO:0000313" key="10">
    <source>
        <dbReference type="Proteomes" id="UP000297703"/>
    </source>
</evidence>
<dbReference type="GO" id="GO:0003860">
    <property type="term" value="F:3-hydroxyisobutyryl-CoA hydrolase activity"/>
    <property type="evidence" value="ECO:0007669"/>
    <property type="project" value="UniProtKB-UniRule"/>
</dbReference>
<evidence type="ECO:0000256" key="1">
    <source>
        <dbReference type="ARBA" id="ARBA00001709"/>
    </source>
</evidence>
<keyword evidence="9" id="KW-0067">ATP-binding</keyword>
<dbReference type="EC" id="3.1.2.4" evidence="7"/>
<evidence type="ECO:0000256" key="6">
    <source>
        <dbReference type="ARBA" id="ARBA00024871"/>
    </source>
</evidence>
<comment type="catalytic activity">
    <reaction evidence="1 7">
        <text>3-hydroxy-2-methylpropanoyl-CoA + H2O = 3-hydroxy-2-methylpropanoate + CoA + H(+)</text>
        <dbReference type="Rhea" id="RHEA:20888"/>
        <dbReference type="ChEBI" id="CHEBI:11805"/>
        <dbReference type="ChEBI" id="CHEBI:15377"/>
        <dbReference type="ChEBI" id="CHEBI:15378"/>
        <dbReference type="ChEBI" id="CHEBI:57287"/>
        <dbReference type="ChEBI" id="CHEBI:57340"/>
        <dbReference type="EC" id="3.1.2.4"/>
    </reaction>
</comment>
<dbReference type="OrthoDB" id="1737613at2759"/>
<dbReference type="GO" id="GO:0006574">
    <property type="term" value="P:L-valine catabolic process"/>
    <property type="evidence" value="ECO:0007669"/>
    <property type="project" value="UniProtKB-UniRule"/>
</dbReference>
<dbReference type="AlphaFoldDB" id="A0A4D9DHE9"/>
<dbReference type="GO" id="GO:0005829">
    <property type="term" value="C:cytosol"/>
    <property type="evidence" value="ECO:0007669"/>
    <property type="project" value="TreeGrafter"/>
</dbReference>
<dbReference type="STRING" id="55544.A0A4D9DHE9"/>
<comment type="pathway">
    <text evidence="2 7">Amino-acid degradation; L-valine degradation.</text>
</comment>
<comment type="function">
    <text evidence="6">Hydrolyzes 3-hydroxyisobutyryl-CoA (HIBYL-CoA), a saline catabolite. Has high activity toward isobutyryl-CoA. Could be an isobutyryl-CoA dehydrogenase that functions in valine catabolism. Also hydrolyzes 3-hydroxypropanoyl-CoA.</text>
</comment>
<dbReference type="Pfam" id="PF16113">
    <property type="entry name" value="ECH_2"/>
    <property type="match status" value="1"/>
</dbReference>
<reference evidence="9 10" key="2">
    <citation type="submission" date="2019-04" db="EMBL/GenBank/DDBJ databases">
        <title>The genome sequence of big-headed turtle.</title>
        <authorList>
            <person name="Gong S."/>
        </authorList>
    </citation>
    <scope>NUCLEOTIDE SEQUENCE [LARGE SCALE GENOMIC DNA]</scope>
    <source>
        <strain evidence="9">DO16091913</strain>
        <tissue evidence="9">Muscle</tissue>
    </source>
</reference>
<dbReference type="SUPFAM" id="SSF52096">
    <property type="entry name" value="ClpP/crotonase"/>
    <property type="match status" value="1"/>
</dbReference>
<comment type="subcellular location">
    <subcellularLocation>
        <location evidence="7">Mitochondrion</location>
    </subcellularLocation>
</comment>
<dbReference type="GO" id="GO:0005739">
    <property type="term" value="C:mitochondrion"/>
    <property type="evidence" value="ECO:0007669"/>
    <property type="project" value="UniProtKB-SubCell"/>
</dbReference>
<comment type="caution">
    <text evidence="9">The sequence shown here is derived from an EMBL/GenBank/DDBJ whole genome shotgun (WGS) entry which is preliminary data.</text>
</comment>
<dbReference type="InterPro" id="IPR029045">
    <property type="entry name" value="ClpP/crotonase-like_dom_sf"/>
</dbReference>
<dbReference type="EMBL" id="QXTE01012333">
    <property type="protein sequence ID" value="TFJ95189.1"/>
    <property type="molecule type" value="Genomic_DNA"/>
</dbReference>
<evidence type="ECO:0000259" key="8">
    <source>
        <dbReference type="Pfam" id="PF16113"/>
    </source>
</evidence>
<sequence length="314" mass="33639">MVHAMSWQLEEWANDPLVHNVIVVGSGHRGLCSGGDIKKVRDILIDTSASPHEAIGFWTAEYALDALTATYPKPYIPIMDGVTMGGGAGISAHGALRIATHTTAFAMPETIIGFFPDVGLMHELGAMPGELGMYLALTGATINGGDAVRLNVADHLIPHDLLDQALTHAGEADLEALRALCRIDDTPASPSVREHLAWIDACFVGDDVTAMISALRHRPEPEAGAAADALTARSPWALTVTAHALRRAQRAEDLQAVLRQDAYLARHFMEHPDFVEGVRARLVDKGSQPQWLHATPADVPDAELMNLFAGGPLP</sequence>
<evidence type="ECO:0000256" key="4">
    <source>
        <dbReference type="ARBA" id="ARBA00022456"/>
    </source>
</evidence>
<dbReference type="CDD" id="cd06558">
    <property type="entry name" value="crotonase-like"/>
    <property type="match status" value="1"/>
</dbReference>
<dbReference type="GO" id="GO:0005524">
    <property type="term" value="F:ATP binding"/>
    <property type="evidence" value="ECO:0007669"/>
    <property type="project" value="UniProtKB-KW"/>
</dbReference>
<accession>A0A4D9DHE9</accession>
<keyword evidence="7" id="KW-0496">Mitochondrion</keyword>
<feature type="domain" description="Enoyl-CoA hydratase/isomerase" evidence="8">
    <location>
        <begin position="1"/>
        <end position="308"/>
    </location>
</feature>
<dbReference type="UniPathway" id="UPA00362"/>
<keyword evidence="4" id="KW-0101">Branched-chain amino acid catabolism</keyword>
<evidence type="ECO:0000256" key="5">
    <source>
        <dbReference type="ARBA" id="ARBA00022801"/>
    </source>
</evidence>
<evidence type="ECO:0000256" key="3">
    <source>
        <dbReference type="ARBA" id="ARBA00005254"/>
    </source>
</evidence>
<proteinExistence type="inferred from homology"/>
<gene>
    <name evidence="9" type="ORF">DR999_PMT23354</name>
</gene>
<protein>
    <recommendedName>
        <fullName evidence="7">3-hydroxyisobutyryl-CoA hydrolase</fullName>
        <shortName evidence="7">HIB-CoA hydrolase</shortName>
        <shortName evidence="7">HIBYL-CoA-H</shortName>
        <ecNumber evidence="7">3.1.2.4</ecNumber>
    </recommendedName>
    <alternativeName>
        <fullName evidence="7">3-hydroxyisobutyryl-coenzyme A hydrolase</fullName>
    </alternativeName>
</protein>
<organism evidence="9 10">
    <name type="scientific">Platysternon megacephalum</name>
    <name type="common">big-headed turtle</name>
    <dbReference type="NCBI Taxonomy" id="55544"/>
    <lineage>
        <taxon>Eukaryota</taxon>
        <taxon>Metazoa</taxon>
        <taxon>Chordata</taxon>
        <taxon>Craniata</taxon>
        <taxon>Vertebrata</taxon>
        <taxon>Euteleostomi</taxon>
        <taxon>Archelosauria</taxon>
        <taxon>Testudinata</taxon>
        <taxon>Testudines</taxon>
        <taxon>Cryptodira</taxon>
        <taxon>Durocryptodira</taxon>
        <taxon>Testudinoidea</taxon>
        <taxon>Platysternidae</taxon>
        <taxon>Platysternon</taxon>
    </lineage>
</organism>
<evidence type="ECO:0000256" key="2">
    <source>
        <dbReference type="ARBA" id="ARBA00005109"/>
    </source>
</evidence>
<keyword evidence="10" id="KW-1185">Reference proteome</keyword>